<protein>
    <submittedName>
        <fullName evidence="1">Uncharacterized protein</fullName>
    </submittedName>
</protein>
<name>A0A4D6DXL4_9CAUD</name>
<reference evidence="1 2" key="1">
    <citation type="submission" date="2019-03" db="EMBL/GenBank/DDBJ databases">
        <authorList>
            <person name="Kim S.G."/>
            <person name="Park S.C."/>
        </authorList>
    </citation>
    <scope>NUCLEOTIDE SEQUENCE [LARGE SCALE GENOMIC DNA]</scope>
</reference>
<keyword evidence="2" id="KW-1185">Reference proteome</keyword>
<dbReference type="Proteomes" id="UP000297195">
    <property type="component" value="Segment"/>
</dbReference>
<evidence type="ECO:0000313" key="2">
    <source>
        <dbReference type="Proteomes" id="UP000297195"/>
    </source>
</evidence>
<accession>A0A4D6DXL4</accession>
<evidence type="ECO:0000313" key="1">
    <source>
        <dbReference type="EMBL" id="QBZ70586.1"/>
    </source>
</evidence>
<gene>
    <name evidence="1" type="ORF">pETSU_005</name>
</gene>
<proteinExistence type="predicted"/>
<dbReference type="EMBL" id="MK689364">
    <property type="protein sequence ID" value="QBZ70586.1"/>
    <property type="molecule type" value="Genomic_DNA"/>
</dbReference>
<sequence>MLNATSAFSRACSGAMTEGSANAFDQYIGNFYQKYENLTGWLGDTVQSVKDAHRNFMDSRMWEFGNRINGKDGQYVGRFEIGYLSEVGYQQQATGFMRDYIMANPGAMALYEVGRISGYDGDFSELCNGIGRENYYYNKAIDGMVQYDKENETLTRTVYTSSRDNLTHLTFAERVDIHRTWQATNLHLAKELADPTHIAGGNMLTPEQVEELKAKMAAEAGD</sequence>
<organism evidence="1 2">
    <name type="scientific">Edwardsiella phage pEt-SU</name>
    <dbReference type="NCBI Taxonomy" id="2562142"/>
    <lineage>
        <taxon>Viruses</taxon>
        <taxon>Duplodnaviria</taxon>
        <taxon>Heunggongvirae</taxon>
        <taxon>Uroviricota</taxon>
        <taxon>Caudoviricetes</taxon>
        <taxon>Chimalliviridae</taxon>
        <taxon>Petsuvirus</taxon>
        <taxon>Petsuvirus pEtSU</taxon>
    </lineage>
</organism>